<dbReference type="PANTHER" id="PTHR33747">
    <property type="entry name" value="UPF0225 PROTEIN SCO1677"/>
    <property type="match status" value="1"/>
</dbReference>
<dbReference type="AlphaFoldDB" id="A0A7X0DLI0"/>
<name>A0A7X0DLI0_NOVIT</name>
<dbReference type="EMBL" id="JACIIX010000001">
    <property type="protein sequence ID" value="MBB6209179.1"/>
    <property type="molecule type" value="Genomic_DNA"/>
</dbReference>
<protein>
    <submittedName>
        <fullName evidence="2">SEC-C motif-containing protein</fullName>
    </submittedName>
</protein>
<dbReference type="InterPro" id="IPR048469">
    <property type="entry name" value="YchJ-like_M"/>
</dbReference>
<dbReference type="InterPro" id="IPR032710">
    <property type="entry name" value="NTF2-like_dom_sf"/>
</dbReference>
<dbReference type="SUPFAM" id="SSF103642">
    <property type="entry name" value="Sec-C motif"/>
    <property type="match status" value="1"/>
</dbReference>
<comment type="caution">
    <text evidence="2">The sequence shown here is derived from an EMBL/GenBank/DDBJ whole genome shotgun (WGS) entry which is preliminary data.</text>
</comment>
<accession>A0A7X0DLI0</accession>
<keyword evidence="3" id="KW-1185">Reference proteome</keyword>
<sequence length="163" mass="17877">MTDLLCHCGSGQTFAACCEPILTGTAPAKTAEALMRSRYSAFVTGNVDHIENSIAPEARTDFNRTHIEEWAKSSEWLGLSVVSTELGGENDEEGYVEFVARFTLGGKDYAHHETGYFRKLDGAWMYIDGNNGPRTVVRQGPKLGRNDPCHCGSGKKYKKCHGA</sequence>
<gene>
    <name evidence="2" type="ORF">FHS48_000560</name>
</gene>
<dbReference type="Pfam" id="PF02810">
    <property type="entry name" value="SEC-C"/>
    <property type="match status" value="2"/>
</dbReference>
<dbReference type="RefSeq" id="WP_184261157.1">
    <property type="nucleotide sequence ID" value="NZ_JACIIX010000001.1"/>
</dbReference>
<evidence type="ECO:0000259" key="1">
    <source>
        <dbReference type="Pfam" id="PF17775"/>
    </source>
</evidence>
<dbReference type="Pfam" id="PF17775">
    <property type="entry name" value="YchJ_M-like"/>
    <property type="match status" value="1"/>
</dbReference>
<reference evidence="2 3" key="1">
    <citation type="submission" date="2020-08" db="EMBL/GenBank/DDBJ databases">
        <title>Genomic Encyclopedia of Type Strains, Phase IV (KMG-IV): sequencing the most valuable type-strain genomes for metagenomic binning, comparative biology and taxonomic classification.</title>
        <authorList>
            <person name="Goeker M."/>
        </authorList>
    </citation>
    <scope>NUCLEOTIDE SEQUENCE [LARGE SCALE GENOMIC DNA]</scope>
    <source>
        <strain evidence="2 3">DSM 11590</strain>
    </source>
</reference>
<dbReference type="SUPFAM" id="SSF54427">
    <property type="entry name" value="NTF2-like"/>
    <property type="match status" value="1"/>
</dbReference>
<dbReference type="PANTHER" id="PTHR33747:SF1">
    <property type="entry name" value="ADENYLATE CYCLASE-ASSOCIATED CAP C-TERMINAL DOMAIN-CONTAINING PROTEIN"/>
    <property type="match status" value="1"/>
</dbReference>
<dbReference type="Gene3D" id="3.10.450.50">
    <property type="match status" value="1"/>
</dbReference>
<dbReference type="Proteomes" id="UP000544872">
    <property type="component" value="Unassembled WGS sequence"/>
</dbReference>
<evidence type="ECO:0000313" key="2">
    <source>
        <dbReference type="EMBL" id="MBB6209179.1"/>
    </source>
</evidence>
<dbReference type="NCBIfam" id="NF002449">
    <property type="entry name" value="PRK01617.1"/>
    <property type="match status" value="1"/>
</dbReference>
<proteinExistence type="predicted"/>
<dbReference type="InterPro" id="IPR004027">
    <property type="entry name" value="SEC_C_motif"/>
</dbReference>
<feature type="domain" description="YchJ-like middle NTF2-like" evidence="1">
    <location>
        <begin position="30"/>
        <end position="129"/>
    </location>
</feature>
<organism evidence="2 3">
    <name type="scientific">Novispirillum itersonii</name>
    <name type="common">Aquaspirillum itersonii</name>
    <dbReference type="NCBI Taxonomy" id="189"/>
    <lineage>
        <taxon>Bacteria</taxon>
        <taxon>Pseudomonadati</taxon>
        <taxon>Pseudomonadota</taxon>
        <taxon>Alphaproteobacteria</taxon>
        <taxon>Rhodospirillales</taxon>
        <taxon>Novispirillaceae</taxon>
        <taxon>Novispirillum</taxon>
    </lineage>
</organism>
<evidence type="ECO:0000313" key="3">
    <source>
        <dbReference type="Proteomes" id="UP000544872"/>
    </source>
</evidence>